<sequence>MVDMGMGQEHEINRRRVEREWLMVARRRRAAALNHAAIHQEAYVERFHQEARPGDFARSAQKMQFHGMLTPVFSLVSGKCSGQADGSPDSGQPGR</sequence>
<comment type="caution">
    <text evidence="1">The sequence shown here is derived from an EMBL/GenBank/DDBJ whole genome shotgun (WGS) entry which is preliminary data.</text>
</comment>
<gene>
    <name evidence="1" type="ORF">GCM10009125_02060</name>
</gene>
<name>A0ABP3CVT6_9BURK</name>
<dbReference type="Proteomes" id="UP001501176">
    <property type="component" value="Unassembled WGS sequence"/>
</dbReference>
<protein>
    <submittedName>
        <fullName evidence="1">Uncharacterized protein</fullName>
    </submittedName>
</protein>
<evidence type="ECO:0000313" key="1">
    <source>
        <dbReference type="EMBL" id="GAA0216675.1"/>
    </source>
</evidence>
<proteinExistence type="predicted"/>
<keyword evidence="2" id="KW-1185">Reference proteome</keyword>
<organism evidence="1 2">
    <name type="scientific">Castellaniella daejeonensis</name>
    <dbReference type="NCBI Taxonomy" id="659013"/>
    <lineage>
        <taxon>Bacteria</taxon>
        <taxon>Pseudomonadati</taxon>
        <taxon>Pseudomonadota</taxon>
        <taxon>Betaproteobacteria</taxon>
        <taxon>Burkholderiales</taxon>
        <taxon>Alcaligenaceae</taxon>
        <taxon>Castellaniella</taxon>
    </lineage>
</organism>
<dbReference type="EMBL" id="BAAAFN010000004">
    <property type="protein sequence ID" value="GAA0216675.1"/>
    <property type="molecule type" value="Genomic_DNA"/>
</dbReference>
<evidence type="ECO:0000313" key="2">
    <source>
        <dbReference type="Proteomes" id="UP001501176"/>
    </source>
</evidence>
<accession>A0ABP3CVT6</accession>
<reference evidence="2" key="1">
    <citation type="journal article" date="2019" name="Int. J. Syst. Evol. Microbiol.">
        <title>The Global Catalogue of Microorganisms (GCM) 10K type strain sequencing project: providing services to taxonomists for standard genome sequencing and annotation.</title>
        <authorList>
            <consortium name="The Broad Institute Genomics Platform"/>
            <consortium name="The Broad Institute Genome Sequencing Center for Infectious Disease"/>
            <person name="Wu L."/>
            <person name="Ma J."/>
        </authorList>
    </citation>
    <scope>NUCLEOTIDE SEQUENCE [LARGE SCALE GENOMIC DNA]</scope>
    <source>
        <strain evidence="2">JCM 16240</strain>
    </source>
</reference>